<dbReference type="Proteomes" id="UP000054359">
    <property type="component" value="Unassembled WGS sequence"/>
</dbReference>
<keyword evidence="2" id="KW-1185">Reference proteome</keyword>
<dbReference type="OMA" id="PFGPPDC"/>
<protein>
    <submittedName>
        <fullName evidence="1">Uncharacterized protein</fullName>
    </submittedName>
</protein>
<name>A0A087TL74_STEMI</name>
<evidence type="ECO:0000313" key="1">
    <source>
        <dbReference type="EMBL" id="KFM65863.1"/>
    </source>
</evidence>
<dbReference type="AlphaFoldDB" id="A0A087TL74"/>
<gene>
    <name evidence="1" type="ORF">X975_14780</name>
</gene>
<dbReference type="PANTHER" id="PTHR31649">
    <property type="entry name" value="AGAP009604-PA"/>
    <property type="match status" value="1"/>
</dbReference>
<dbReference type="Pfam" id="PF11901">
    <property type="entry name" value="DM9"/>
    <property type="match status" value="1"/>
</dbReference>
<dbReference type="InterPro" id="IPR006616">
    <property type="entry name" value="DM9_repeat"/>
</dbReference>
<dbReference type="OrthoDB" id="1925699at2759"/>
<evidence type="ECO:0000313" key="2">
    <source>
        <dbReference type="Proteomes" id="UP000054359"/>
    </source>
</evidence>
<organism evidence="1 2">
    <name type="scientific">Stegodyphus mimosarum</name>
    <name type="common">African social velvet spider</name>
    <dbReference type="NCBI Taxonomy" id="407821"/>
    <lineage>
        <taxon>Eukaryota</taxon>
        <taxon>Metazoa</taxon>
        <taxon>Ecdysozoa</taxon>
        <taxon>Arthropoda</taxon>
        <taxon>Chelicerata</taxon>
        <taxon>Arachnida</taxon>
        <taxon>Araneae</taxon>
        <taxon>Araneomorphae</taxon>
        <taxon>Entelegynae</taxon>
        <taxon>Eresoidea</taxon>
        <taxon>Eresidae</taxon>
        <taxon>Stegodyphus</taxon>
    </lineage>
</organism>
<dbReference type="PANTHER" id="PTHR31649:SF1">
    <property type="entry name" value="FARNESOIC ACID O-METHYL TRANSFERASE DOMAIN-CONTAINING PROTEIN"/>
    <property type="match status" value="1"/>
</dbReference>
<reference evidence="1 2" key="1">
    <citation type="submission" date="2013-11" db="EMBL/GenBank/DDBJ databases">
        <title>Genome sequencing of Stegodyphus mimosarum.</title>
        <authorList>
            <person name="Bechsgaard J."/>
        </authorList>
    </citation>
    <scope>NUCLEOTIDE SEQUENCE [LARGE SCALE GENOMIC DNA]</scope>
</reference>
<proteinExistence type="predicted"/>
<accession>A0A087TL74</accession>
<dbReference type="SMART" id="SM00696">
    <property type="entry name" value="DM9"/>
    <property type="match status" value="1"/>
</dbReference>
<feature type="non-terminal residue" evidence="1">
    <location>
        <position position="209"/>
    </location>
</feature>
<sequence>MVTYFVYICKYISDDRLCYLSSVTKRVWFAVSLSKMDSQDNSRKIDPPFGPPDCVWIKMASQSPVPPQVVVTDGKLNGDPVYIGRVYDNGYLIGTAIPSKGICFYISKDGELKSSSSYEILTVECGSPLEFRSGVQFDDALLFVAGCDEDETFYVGRYVDHENTYFGWAQPSTKILYIPRDSKLGSQKVKENYDIMVHRYLDRLCICPP</sequence>
<dbReference type="EMBL" id="KK115731">
    <property type="protein sequence ID" value="KFM65863.1"/>
    <property type="molecule type" value="Genomic_DNA"/>
</dbReference>